<evidence type="ECO:0000256" key="5">
    <source>
        <dbReference type="SAM" id="Phobius"/>
    </source>
</evidence>
<keyword evidence="9" id="KW-1185">Reference proteome</keyword>
<keyword evidence="6" id="KW-0732">Signal</keyword>
<dbReference type="PANTHER" id="PTHR23503:SF132">
    <property type="entry name" value="SOLUTE CARRIER FAMILY 2, FACILITATED GLUCOSE TRANSPORTER MEMBER 5-LIKE"/>
    <property type="match status" value="1"/>
</dbReference>
<dbReference type="InterPro" id="IPR020846">
    <property type="entry name" value="MFS_dom"/>
</dbReference>
<evidence type="ECO:0000256" key="6">
    <source>
        <dbReference type="SAM" id="SignalP"/>
    </source>
</evidence>
<dbReference type="AlphaFoldDB" id="H2ZMV9"/>
<feature type="transmembrane region" description="Helical" evidence="5">
    <location>
        <begin position="304"/>
        <end position="329"/>
    </location>
</feature>
<dbReference type="OMA" id="QKLTWWV"/>
<reference evidence="8" key="3">
    <citation type="submission" date="2025-09" db="UniProtKB">
        <authorList>
            <consortium name="Ensembl"/>
        </authorList>
    </citation>
    <scope>IDENTIFICATION</scope>
</reference>
<evidence type="ECO:0000256" key="2">
    <source>
        <dbReference type="ARBA" id="ARBA00022692"/>
    </source>
</evidence>
<dbReference type="PRINTS" id="PR00171">
    <property type="entry name" value="SUGRTRNSPORT"/>
</dbReference>
<dbReference type="GO" id="GO:0005886">
    <property type="term" value="C:plasma membrane"/>
    <property type="evidence" value="ECO:0007669"/>
    <property type="project" value="TreeGrafter"/>
</dbReference>
<dbReference type="InParanoid" id="H2ZMV9"/>
<keyword evidence="4 5" id="KW-0472">Membrane</keyword>
<dbReference type="Pfam" id="PF00083">
    <property type="entry name" value="Sugar_tr"/>
    <property type="match status" value="2"/>
</dbReference>
<dbReference type="Ensembl" id="ENSCSAVT00000019132.1">
    <property type="protein sequence ID" value="ENSCSAVP00000018925.1"/>
    <property type="gene ID" value="ENSCSAVG00000011114.1"/>
</dbReference>
<dbReference type="GO" id="GO:0055056">
    <property type="term" value="F:D-glucose transmembrane transporter activity"/>
    <property type="evidence" value="ECO:0007669"/>
    <property type="project" value="TreeGrafter"/>
</dbReference>
<dbReference type="InterPro" id="IPR005828">
    <property type="entry name" value="MFS_sugar_transport-like"/>
</dbReference>
<feature type="transmembrane region" description="Helical" evidence="5">
    <location>
        <begin position="152"/>
        <end position="171"/>
    </location>
</feature>
<dbReference type="Proteomes" id="UP000007875">
    <property type="component" value="Unassembled WGS sequence"/>
</dbReference>
<dbReference type="InterPro" id="IPR003663">
    <property type="entry name" value="Sugar/inositol_transpt"/>
</dbReference>
<feature type="chain" id="PRO_5003579116" description="Major facilitator superfamily (MFS) profile domain-containing protein" evidence="6">
    <location>
        <begin position="19"/>
        <end position="496"/>
    </location>
</feature>
<dbReference type="Gene3D" id="1.20.1250.20">
    <property type="entry name" value="MFS general substrate transporter like domains"/>
    <property type="match status" value="1"/>
</dbReference>
<evidence type="ECO:0000259" key="7">
    <source>
        <dbReference type="PROSITE" id="PS50850"/>
    </source>
</evidence>
<evidence type="ECO:0000313" key="9">
    <source>
        <dbReference type="Proteomes" id="UP000007875"/>
    </source>
</evidence>
<dbReference type="SUPFAM" id="SSF103473">
    <property type="entry name" value="MFS general substrate transporter"/>
    <property type="match status" value="1"/>
</dbReference>
<dbReference type="eggNOG" id="KOG0569">
    <property type="taxonomic scope" value="Eukaryota"/>
</dbReference>
<evidence type="ECO:0000313" key="8">
    <source>
        <dbReference type="Ensembl" id="ENSCSAVP00000018925.1"/>
    </source>
</evidence>
<feature type="transmembrane region" description="Helical" evidence="5">
    <location>
        <begin position="183"/>
        <end position="203"/>
    </location>
</feature>
<reference evidence="8" key="2">
    <citation type="submission" date="2025-08" db="UniProtKB">
        <authorList>
            <consortium name="Ensembl"/>
        </authorList>
    </citation>
    <scope>IDENTIFICATION</scope>
</reference>
<evidence type="ECO:0000256" key="4">
    <source>
        <dbReference type="ARBA" id="ARBA00023136"/>
    </source>
</evidence>
<feature type="transmembrane region" description="Helical" evidence="5">
    <location>
        <begin position="358"/>
        <end position="380"/>
    </location>
</feature>
<reference evidence="9" key="1">
    <citation type="submission" date="2003-08" db="EMBL/GenBank/DDBJ databases">
        <authorList>
            <person name="Birren B."/>
            <person name="Nusbaum C."/>
            <person name="Abebe A."/>
            <person name="Abouelleil A."/>
            <person name="Adekoya E."/>
            <person name="Ait-zahra M."/>
            <person name="Allen N."/>
            <person name="Allen T."/>
            <person name="An P."/>
            <person name="Anderson M."/>
            <person name="Anderson S."/>
            <person name="Arachchi H."/>
            <person name="Armbruster J."/>
            <person name="Bachantsang P."/>
            <person name="Baldwin J."/>
            <person name="Barry A."/>
            <person name="Bayul T."/>
            <person name="Blitshsteyn B."/>
            <person name="Bloom T."/>
            <person name="Blye J."/>
            <person name="Boguslavskiy L."/>
            <person name="Borowsky M."/>
            <person name="Boukhgalter B."/>
            <person name="Brunache A."/>
            <person name="Butler J."/>
            <person name="Calixte N."/>
            <person name="Calvo S."/>
            <person name="Camarata J."/>
            <person name="Campo K."/>
            <person name="Chang J."/>
            <person name="Cheshatsang Y."/>
            <person name="Citroen M."/>
            <person name="Collymore A."/>
            <person name="Considine T."/>
            <person name="Cook A."/>
            <person name="Cooke P."/>
            <person name="Corum B."/>
            <person name="Cuomo C."/>
            <person name="David R."/>
            <person name="Dawoe T."/>
            <person name="Degray S."/>
            <person name="Dodge S."/>
            <person name="Dooley K."/>
            <person name="Dorje P."/>
            <person name="Dorjee K."/>
            <person name="Dorris L."/>
            <person name="Duffey N."/>
            <person name="Dupes A."/>
            <person name="Elkins T."/>
            <person name="Engels R."/>
            <person name="Erickson J."/>
            <person name="Farina A."/>
            <person name="Faro S."/>
            <person name="Ferreira P."/>
            <person name="Fischer H."/>
            <person name="Fitzgerald M."/>
            <person name="Foley K."/>
            <person name="Gage D."/>
            <person name="Galagan J."/>
            <person name="Gearin G."/>
            <person name="Gnerre S."/>
            <person name="Gnirke A."/>
            <person name="Goyette A."/>
            <person name="Graham J."/>
            <person name="Grandbois E."/>
            <person name="Gyaltsen K."/>
            <person name="Hafez N."/>
            <person name="Hagopian D."/>
            <person name="Hagos B."/>
            <person name="Hall J."/>
            <person name="Hatcher B."/>
            <person name="Heller A."/>
            <person name="Higgins H."/>
            <person name="Honan T."/>
            <person name="Horn A."/>
            <person name="Houde N."/>
            <person name="Hughes L."/>
            <person name="Hulme W."/>
            <person name="Husby E."/>
            <person name="Iliev I."/>
            <person name="Jaffe D."/>
            <person name="Jones C."/>
            <person name="Kamal M."/>
            <person name="Kamat A."/>
            <person name="Kamvysselis M."/>
            <person name="Karlsson E."/>
            <person name="Kells C."/>
            <person name="Kieu A."/>
            <person name="Kisner P."/>
            <person name="Kodira C."/>
            <person name="Kulbokas E."/>
            <person name="Labutti K."/>
            <person name="Lama D."/>
            <person name="Landers T."/>
            <person name="Leger J."/>
            <person name="Levine S."/>
            <person name="Lewis D."/>
            <person name="Lewis T."/>
            <person name="Lindblad-toh K."/>
            <person name="Liu X."/>
            <person name="Lokyitsang T."/>
            <person name="Lokyitsang Y."/>
            <person name="Lucien O."/>
            <person name="Lui A."/>
            <person name="Ma L.J."/>
            <person name="Mabbitt R."/>
            <person name="Macdonald J."/>
            <person name="Maclean C."/>
            <person name="Major J."/>
            <person name="Manning J."/>
            <person name="Marabella R."/>
            <person name="Maru K."/>
            <person name="Matthews C."/>
            <person name="Mauceli E."/>
            <person name="Mccarthy M."/>
            <person name="Mcdonough S."/>
            <person name="Mcghee T."/>
            <person name="Meldrim J."/>
            <person name="Meneus L."/>
            <person name="Mesirov J."/>
            <person name="Mihalev A."/>
            <person name="Mihova T."/>
            <person name="Mikkelsen T."/>
            <person name="Mlenga V."/>
            <person name="Moru K."/>
            <person name="Mozes J."/>
            <person name="Mulrain L."/>
            <person name="Munson G."/>
            <person name="Naylor J."/>
            <person name="Newes C."/>
            <person name="Nguyen C."/>
            <person name="Nguyen N."/>
            <person name="Nguyen T."/>
            <person name="Nicol R."/>
            <person name="Nielsen C."/>
            <person name="Nizzari M."/>
            <person name="Norbu C."/>
            <person name="Norbu N."/>
            <person name="O'donnell P."/>
            <person name="Okoawo O."/>
            <person name="O'leary S."/>
            <person name="Omotosho B."/>
            <person name="O'neill K."/>
            <person name="Osman S."/>
            <person name="Parker S."/>
            <person name="Perrin D."/>
            <person name="Phunkhang P."/>
            <person name="Piqani B."/>
            <person name="Purcell S."/>
            <person name="Rachupka T."/>
            <person name="Ramasamy U."/>
            <person name="Rameau R."/>
            <person name="Ray V."/>
            <person name="Raymond C."/>
            <person name="Retta R."/>
            <person name="Richardson S."/>
            <person name="Rise C."/>
            <person name="Rodriguez J."/>
            <person name="Rogers J."/>
            <person name="Rogov P."/>
            <person name="Rutman M."/>
            <person name="Schupbach R."/>
            <person name="Seaman C."/>
            <person name="Settipalli S."/>
            <person name="Sharpe T."/>
            <person name="Sheridan J."/>
            <person name="Sherpa N."/>
            <person name="Shi J."/>
            <person name="Smirnov S."/>
            <person name="Smith C."/>
            <person name="Sougnez C."/>
            <person name="Spencer B."/>
            <person name="Stalker J."/>
            <person name="Stange-thomann N."/>
            <person name="Stavropoulos S."/>
            <person name="Stetson K."/>
            <person name="Stone C."/>
            <person name="Stone S."/>
            <person name="Stubbs M."/>
            <person name="Talamas J."/>
            <person name="Tchuinga P."/>
            <person name="Tenzing P."/>
            <person name="Tesfaye S."/>
            <person name="Theodore J."/>
            <person name="Thoulutsang Y."/>
            <person name="Topham K."/>
            <person name="Towey S."/>
            <person name="Tsamla T."/>
            <person name="Tsomo N."/>
            <person name="Vallee D."/>
            <person name="Vassiliev H."/>
            <person name="Venkataraman V."/>
            <person name="Vinson J."/>
            <person name="Vo A."/>
            <person name="Wade C."/>
            <person name="Wang S."/>
            <person name="Wangchuk T."/>
            <person name="Wangdi T."/>
            <person name="Whittaker C."/>
            <person name="Wilkinson J."/>
            <person name="Wu Y."/>
            <person name="Wyman D."/>
            <person name="Yadav S."/>
            <person name="Yang S."/>
            <person name="Yang X."/>
            <person name="Yeager S."/>
            <person name="Yee E."/>
            <person name="Young G."/>
            <person name="Zainoun J."/>
            <person name="Zembeck L."/>
            <person name="Zimmer A."/>
            <person name="Zody M."/>
            <person name="Lander E."/>
        </authorList>
    </citation>
    <scope>NUCLEOTIDE SEQUENCE [LARGE SCALE GENOMIC DNA]</scope>
</reference>
<dbReference type="PROSITE" id="PS50850">
    <property type="entry name" value="MFS"/>
    <property type="match status" value="1"/>
</dbReference>
<comment type="subcellular location">
    <subcellularLocation>
        <location evidence="1">Membrane</location>
        <topology evidence="1">Multi-pass membrane protein</topology>
    </subcellularLocation>
</comment>
<dbReference type="InterPro" id="IPR036259">
    <property type="entry name" value="MFS_trans_sf"/>
</dbReference>
<feature type="transmembrane region" description="Helical" evidence="5">
    <location>
        <begin position="118"/>
        <end position="140"/>
    </location>
</feature>
<dbReference type="GO" id="GO:0070837">
    <property type="term" value="P:dehydroascorbic acid transport"/>
    <property type="evidence" value="ECO:0007669"/>
    <property type="project" value="TreeGrafter"/>
</dbReference>
<feature type="domain" description="Major facilitator superfamily (MFS) profile" evidence="7">
    <location>
        <begin position="12"/>
        <end position="479"/>
    </location>
</feature>
<sequence length="496" mass="55307">PQKLTWWVMWSLVVTVWAGTFQYGYSLGSVNAAAIPIRTSIEEYHMHRYNTTLTEDQFNVIWVSIVASFPVGGLFGAALVNPLRKYDCVKSMSFLHATTIIGSILFIISKAINSFEVIIAGRLIFGMVSSAAGVGLLPMYVVEVSPRHLRGVFGSLISLFIAVGIFVANTLGLKQVLGNSNLWPLFLSLTCVPSIVFLLLCYFMPRSPRYLFIHFGNAERTERLLKKLRDTNDVSDEINDLKQELIEMNRTPPVSIWQVLSSAQLRRQLTAALVLTSAQQLTGMNGVQIYLNRLYQLSGIEEHIIPYCSIATSGMLVVATISVVGFVLLICVQNITIYDAGILSIIATFIADKKGRRFYFILGFVIESVSLLVLCITALNQHRAQWIPYIAIMCALCFIIGFAIGPGPITLTCIAESFPQRSRSPALTIASFSLWFSFTLIVVVWSYIQEAIGGYAYLVFSFLALLAALYVYFSVPETKNRSFIEIERSYQQLKLP</sequence>
<dbReference type="InterPro" id="IPR045263">
    <property type="entry name" value="GLUT"/>
</dbReference>
<keyword evidence="3 5" id="KW-1133">Transmembrane helix</keyword>
<feature type="transmembrane region" description="Helical" evidence="5">
    <location>
        <begin position="92"/>
        <end position="112"/>
    </location>
</feature>
<organism evidence="8 9">
    <name type="scientific">Ciona savignyi</name>
    <name type="common">Pacific transparent sea squirt</name>
    <dbReference type="NCBI Taxonomy" id="51511"/>
    <lineage>
        <taxon>Eukaryota</taxon>
        <taxon>Metazoa</taxon>
        <taxon>Chordata</taxon>
        <taxon>Tunicata</taxon>
        <taxon>Ascidiacea</taxon>
        <taxon>Phlebobranchia</taxon>
        <taxon>Cionidae</taxon>
        <taxon>Ciona</taxon>
    </lineage>
</organism>
<dbReference type="HOGENOM" id="CLU_001265_30_5_1"/>
<dbReference type="GO" id="GO:0046323">
    <property type="term" value="P:D-glucose import"/>
    <property type="evidence" value="ECO:0007669"/>
    <property type="project" value="TreeGrafter"/>
</dbReference>
<evidence type="ECO:0000256" key="1">
    <source>
        <dbReference type="ARBA" id="ARBA00004141"/>
    </source>
</evidence>
<feature type="signal peptide" evidence="6">
    <location>
        <begin position="1"/>
        <end position="18"/>
    </location>
</feature>
<dbReference type="GeneTree" id="ENSGT00940000156846"/>
<evidence type="ECO:0000256" key="3">
    <source>
        <dbReference type="ARBA" id="ARBA00022989"/>
    </source>
</evidence>
<keyword evidence="2 5" id="KW-0812">Transmembrane</keyword>
<name>H2ZMV9_CIOSA</name>
<dbReference type="STRING" id="51511.ENSCSAVP00000018925"/>
<dbReference type="PANTHER" id="PTHR23503">
    <property type="entry name" value="SOLUTE CARRIER FAMILY 2"/>
    <property type="match status" value="1"/>
</dbReference>
<feature type="transmembrane region" description="Helical" evidence="5">
    <location>
        <begin position="60"/>
        <end position="80"/>
    </location>
</feature>
<protein>
    <recommendedName>
        <fullName evidence="7">Major facilitator superfamily (MFS) profile domain-containing protein</fullName>
    </recommendedName>
</protein>
<proteinExistence type="predicted"/>
<accession>H2ZMV9</accession>
<feature type="transmembrane region" description="Helical" evidence="5">
    <location>
        <begin position="454"/>
        <end position="473"/>
    </location>
</feature>
<feature type="transmembrane region" description="Helical" evidence="5">
    <location>
        <begin position="426"/>
        <end position="448"/>
    </location>
</feature>
<feature type="transmembrane region" description="Helical" evidence="5">
    <location>
        <begin position="386"/>
        <end position="405"/>
    </location>
</feature>